<dbReference type="RefSeq" id="WP_188737187.1">
    <property type="nucleotide sequence ID" value="NZ_BMLW01000015.1"/>
</dbReference>
<feature type="signal peptide" evidence="2">
    <location>
        <begin position="1"/>
        <end position="22"/>
    </location>
</feature>
<dbReference type="EMBL" id="BMLW01000015">
    <property type="protein sequence ID" value="GGP15561.1"/>
    <property type="molecule type" value="Genomic_DNA"/>
</dbReference>
<dbReference type="Proteomes" id="UP000641206">
    <property type="component" value="Unassembled WGS sequence"/>
</dbReference>
<evidence type="ECO:0000313" key="3">
    <source>
        <dbReference type="EMBL" id="GGP15561.1"/>
    </source>
</evidence>
<accession>A0ABQ2P106</accession>
<protein>
    <recommendedName>
        <fullName evidence="5">DUF5050 domain-containing protein</fullName>
    </recommendedName>
</protein>
<proteinExistence type="predicted"/>
<evidence type="ECO:0000256" key="1">
    <source>
        <dbReference type="SAM" id="MobiDB-lite"/>
    </source>
</evidence>
<feature type="chain" id="PRO_5045632682" description="DUF5050 domain-containing protein" evidence="2">
    <location>
        <begin position="23"/>
        <end position="439"/>
    </location>
</feature>
<keyword evidence="2" id="KW-0732">Signal</keyword>
<organism evidence="3 4">
    <name type="scientific">Oceanobacillus neutriphilus</name>
    <dbReference type="NCBI Taxonomy" id="531815"/>
    <lineage>
        <taxon>Bacteria</taxon>
        <taxon>Bacillati</taxon>
        <taxon>Bacillota</taxon>
        <taxon>Bacilli</taxon>
        <taxon>Bacillales</taxon>
        <taxon>Bacillaceae</taxon>
        <taxon>Oceanobacillus</taxon>
    </lineage>
</organism>
<dbReference type="PROSITE" id="PS51257">
    <property type="entry name" value="PROKAR_LIPOPROTEIN"/>
    <property type="match status" value="1"/>
</dbReference>
<dbReference type="SUPFAM" id="SSF50998">
    <property type="entry name" value="Quinoprotein alcohol dehydrogenase-like"/>
    <property type="match status" value="1"/>
</dbReference>
<dbReference type="InterPro" id="IPR011047">
    <property type="entry name" value="Quinoprotein_ADH-like_sf"/>
</dbReference>
<evidence type="ECO:0000313" key="4">
    <source>
        <dbReference type="Proteomes" id="UP000641206"/>
    </source>
</evidence>
<comment type="caution">
    <text evidence="3">The sequence shown here is derived from an EMBL/GenBank/DDBJ whole genome shotgun (WGS) entry which is preliminary data.</text>
</comment>
<dbReference type="Gene3D" id="2.130.10.10">
    <property type="entry name" value="YVTN repeat-like/Quinoprotein amine dehydrogenase"/>
    <property type="match status" value="1"/>
</dbReference>
<feature type="compositionally biased region" description="Acidic residues" evidence="1">
    <location>
        <begin position="21"/>
        <end position="31"/>
    </location>
</feature>
<keyword evidence="4" id="KW-1185">Reference proteome</keyword>
<dbReference type="InterPro" id="IPR015943">
    <property type="entry name" value="WD40/YVTN_repeat-like_dom_sf"/>
</dbReference>
<sequence>MKKLMSFIFIIIVLLTACSSNDEDTEAEDSLPQENNTEAVEEENENTDTSAETDEGKETNSSGEQDIPELERAEISTSLVDEELIPFEDLEDEKKFFIDDPELTEQRIYYGNQQVITLMDRDTMLFDLKNDKAVWEIGESAAGAGENVYLEENRLEFSTMKAFISVAIDSGDIVDQQPHEEEDGFENYININGKYRSGFDASHVHITNQDTGEKVDIPVAEDDYVETVLTENALVTKNEDLLTSYENASGEQLAESEMEGAQYIQTSGIGDDLYVFQTEELSYDYTLTKMDAKTLEPEKQIYLKNANMVPVVTENAVYYYDSYDGELVSLDLDMEEELWRVDIDGEDYAYQFDKMLGDSDGVHAILRPAGENKAVYLNLSYEDGEVLNFVATDYRFDDNEHEFYLGDGKAYIRALADGGDGNVFHVFDKENVHRDFPGE</sequence>
<name>A0ABQ2P106_9BACI</name>
<feature type="region of interest" description="Disordered" evidence="1">
    <location>
        <begin position="21"/>
        <end position="75"/>
    </location>
</feature>
<reference evidence="4" key="1">
    <citation type="journal article" date="2019" name="Int. J. Syst. Evol. Microbiol.">
        <title>The Global Catalogue of Microorganisms (GCM) 10K type strain sequencing project: providing services to taxonomists for standard genome sequencing and annotation.</title>
        <authorList>
            <consortium name="The Broad Institute Genomics Platform"/>
            <consortium name="The Broad Institute Genome Sequencing Center for Infectious Disease"/>
            <person name="Wu L."/>
            <person name="Ma J."/>
        </authorList>
    </citation>
    <scope>NUCLEOTIDE SEQUENCE [LARGE SCALE GENOMIC DNA]</scope>
    <source>
        <strain evidence="4">CGMCC 1.7693</strain>
    </source>
</reference>
<gene>
    <name evidence="3" type="ORF">GCM10011346_43960</name>
</gene>
<feature type="compositionally biased region" description="Acidic residues" evidence="1">
    <location>
        <begin position="39"/>
        <end position="55"/>
    </location>
</feature>
<evidence type="ECO:0008006" key="5">
    <source>
        <dbReference type="Google" id="ProtNLM"/>
    </source>
</evidence>
<evidence type="ECO:0000256" key="2">
    <source>
        <dbReference type="SAM" id="SignalP"/>
    </source>
</evidence>